<comment type="caution">
    <text evidence="10">The sequence shown here is derived from an EMBL/GenBank/DDBJ whole genome shotgun (WGS) entry which is preliminary data.</text>
</comment>
<reference evidence="10 11" key="1">
    <citation type="submission" date="2014-10" db="EMBL/GenBank/DDBJ databases">
        <title>Genome sequencing of Vitellibacter vladivostokensis KMM 3516.</title>
        <authorList>
            <person name="Thevarajoo S."/>
            <person name="Selvaratnam C."/>
            <person name="Goh K.M."/>
            <person name="Chong C.S."/>
        </authorList>
    </citation>
    <scope>NUCLEOTIDE SEQUENCE [LARGE SCALE GENOMIC DNA]</scope>
    <source>
        <strain evidence="10 11">KMM 3516</strain>
    </source>
</reference>
<evidence type="ECO:0000256" key="8">
    <source>
        <dbReference type="PROSITE-ProRule" id="PRU00433"/>
    </source>
</evidence>
<evidence type="ECO:0000256" key="3">
    <source>
        <dbReference type="ARBA" id="ARBA00022723"/>
    </source>
</evidence>
<organism evidence="10 11">
    <name type="scientific">Aequorivita vladivostokensis</name>
    <dbReference type="NCBI Taxonomy" id="171194"/>
    <lineage>
        <taxon>Bacteria</taxon>
        <taxon>Pseudomonadati</taxon>
        <taxon>Bacteroidota</taxon>
        <taxon>Flavobacteriia</taxon>
        <taxon>Flavobacteriales</taxon>
        <taxon>Flavobacteriaceae</taxon>
        <taxon>Aequorivita</taxon>
    </lineage>
</organism>
<comment type="subcellular location">
    <subcellularLocation>
        <location evidence="1">Periplasm</location>
    </subcellularLocation>
</comment>
<dbReference type="EMBL" id="JSVU01000004">
    <property type="protein sequence ID" value="KJJ38787.1"/>
    <property type="molecule type" value="Genomic_DNA"/>
</dbReference>
<dbReference type="InterPro" id="IPR004852">
    <property type="entry name" value="Di-haem_cyt_c_peroxidsae"/>
</dbReference>
<evidence type="ECO:0000256" key="4">
    <source>
        <dbReference type="ARBA" id="ARBA00022729"/>
    </source>
</evidence>
<keyword evidence="5" id="KW-0574">Periplasm</keyword>
<keyword evidence="2 8" id="KW-0349">Heme</keyword>
<proteinExistence type="predicted"/>
<evidence type="ECO:0000259" key="9">
    <source>
        <dbReference type="PROSITE" id="PS51007"/>
    </source>
</evidence>
<evidence type="ECO:0000256" key="2">
    <source>
        <dbReference type="ARBA" id="ARBA00022617"/>
    </source>
</evidence>
<dbReference type="SUPFAM" id="SSF46626">
    <property type="entry name" value="Cytochrome c"/>
    <property type="match status" value="2"/>
</dbReference>
<name>A0ABR5DJ47_9FLAO</name>
<dbReference type="InterPro" id="IPR051395">
    <property type="entry name" value="Cytochrome_c_Peroxidase/MauG"/>
</dbReference>
<evidence type="ECO:0000313" key="11">
    <source>
        <dbReference type="Proteomes" id="UP000033497"/>
    </source>
</evidence>
<dbReference type="PANTHER" id="PTHR30600:SF10">
    <property type="entry name" value="BLL6722 PROTEIN"/>
    <property type="match status" value="1"/>
</dbReference>
<dbReference type="PIRSF" id="PIRSF000294">
    <property type="entry name" value="Cytochrome-c_peroxidase"/>
    <property type="match status" value="1"/>
</dbReference>
<dbReference type="InterPro" id="IPR036909">
    <property type="entry name" value="Cyt_c-like_dom_sf"/>
</dbReference>
<dbReference type="InterPro" id="IPR026259">
    <property type="entry name" value="MauG/Cytc_peroxidase"/>
</dbReference>
<feature type="domain" description="Cytochrome c" evidence="9">
    <location>
        <begin position="191"/>
        <end position="322"/>
    </location>
</feature>
<dbReference type="Proteomes" id="UP000033497">
    <property type="component" value="Unassembled WGS sequence"/>
</dbReference>
<keyword evidence="11" id="KW-1185">Reference proteome</keyword>
<protein>
    <submittedName>
        <fullName evidence="10">Cytochrome C peroxidase</fullName>
    </submittedName>
</protein>
<dbReference type="PANTHER" id="PTHR30600">
    <property type="entry name" value="CYTOCHROME C PEROXIDASE-RELATED"/>
    <property type="match status" value="1"/>
</dbReference>
<evidence type="ECO:0000256" key="1">
    <source>
        <dbReference type="ARBA" id="ARBA00004418"/>
    </source>
</evidence>
<keyword evidence="7 8" id="KW-0408">Iron</keyword>
<keyword evidence="3 8" id="KW-0479">Metal-binding</keyword>
<dbReference type="PROSITE" id="PS51007">
    <property type="entry name" value="CYTC"/>
    <property type="match status" value="1"/>
</dbReference>
<dbReference type="Pfam" id="PF03150">
    <property type="entry name" value="CCP_MauG"/>
    <property type="match status" value="1"/>
</dbReference>
<gene>
    <name evidence="10" type="ORF">MB09_07295</name>
</gene>
<accession>A0ABR5DJ47</accession>
<dbReference type="GO" id="GO:0004601">
    <property type="term" value="F:peroxidase activity"/>
    <property type="evidence" value="ECO:0007669"/>
    <property type="project" value="UniProtKB-KW"/>
</dbReference>
<keyword evidence="10" id="KW-0575">Peroxidase</keyword>
<sequence length="336" mass="36962">MDPNEDYVPTPKPLAVPPIFKRLLPPPNIPADNPQTVEGVALGRKLFFDPILSGDGTQACASCHQPSNSFSDTNRFSVGIDGLEGTRNSMPIYNMAWSTTDKFFWDGRANSIEEQALGPVENPVEMHNTWENAVASLQSHAAYPEMFNKAFGTSNITKELTAKAIAQFERTLISANSPFDKYLLGEGSLTPQELNGFQIFMDESRGDCFHCHGNDNSPLWTDNAFHNNGLDAIITDKGLGEVTGDPNHDGLFKSPSLRNLAFTAPYMHDGRFATLDEVINHYSEGLVYSRTIDPLMKAVSRGGVHLTESDKADLKAFLLSLSDSSFINNPDFQDPN</sequence>
<evidence type="ECO:0000256" key="6">
    <source>
        <dbReference type="ARBA" id="ARBA00023002"/>
    </source>
</evidence>
<dbReference type="InterPro" id="IPR009056">
    <property type="entry name" value="Cyt_c-like_dom"/>
</dbReference>
<evidence type="ECO:0000256" key="5">
    <source>
        <dbReference type="ARBA" id="ARBA00022764"/>
    </source>
</evidence>
<dbReference type="Gene3D" id="1.10.760.10">
    <property type="entry name" value="Cytochrome c-like domain"/>
    <property type="match status" value="2"/>
</dbReference>
<keyword evidence="6" id="KW-0560">Oxidoreductase</keyword>
<evidence type="ECO:0000313" key="10">
    <source>
        <dbReference type="EMBL" id="KJJ38787.1"/>
    </source>
</evidence>
<keyword evidence="4" id="KW-0732">Signal</keyword>
<evidence type="ECO:0000256" key="7">
    <source>
        <dbReference type="ARBA" id="ARBA00023004"/>
    </source>
</evidence>